<evidence type="ECO:0000313" key="2">
    <source>
        <dbReference type="Proteomes" id="UP000003751"/>
    </source>
</evidence>
<accession>E7QYX7</accession>
<evidence type="ECO:0000313" key="1">
    <source>
        <dbReference type="EMBL" id="EFW90393.1"/>
    </source>
</evidence>
<comment type="caution">
    <text evidence="1">The sequence shown here is derived from an EMBL/GenBank/DDBJ whole genome shotgun (WGS) entry which is preliminary data.</text>
</comment>
<dbReference type="EMBL" id="AEMG01000028">
    <property type="protein sequence ID" value="EFW90393.1"/>
    <property type="molecule type" value="Genomic_DNA"/>
</dbReference>
<dbReference type="AlphaFoldDB" id="E7QYX7"/>
<reference evidence="1 2" key="1">
    <citation type="journal article" date="2014" name="ISME J.">
        <title>Trehalose/2-sulfotrehalose biosynthesis and glycine-betaine uptake are widely spread mechanisms for osmoadaptation in the Halobacteriales.</title>
        <authorList>
            <person name="Youssef N.H."/>
            <person name="Savage-Ashlock K.N."/>
            <person name="McCully A.L."/>
            <person name="Luedtke B."/>
            <person name="Shaw E.I."/>
            <person name="Hoff W.D."/>
            <person name="Elshahed M.S."/>
        </authorList>
    </citation>
    <scope>NUCLEOTIDE SEQUENCE [LARGE SCALE GENOMIC DNA]</scope>
    <source>
        <strain evidence="1 2">DX253</strain>
    </source>
</reference>
<proteinExistence type="predicted"/>
<organism evidence="1 2">
    <name type="scientific">Haladaptatus paucihalophilus DX253</name>
    <dbReference type="NCBI Taxonomy" id="797209"/>
    <lineage>
        <taxon>Archaea</taxon>
        <taxon>Methanobacteriati</taxon>
        <taxon>Methanobacteriota</taxon>
        <taxon>Stenosarchaea group</taxon>
        <taxon>Halobacteria</taxon>
        <taxon>Halobacteriales</taxon>
        <taxon>Haladaptataceae</taxon>
        <taxon>Haladaptatus</taxon>
    </lineage>
</organism>
<dbReference type="Proteomes" id="UP000003751">
    <property type="component" value="Unassembled WGS sequence"/>
</dbReference>
<name>E7QYX7_HALPU</name>
<gene>
    <name evidence="1" type="ORF">ZOD2009_20088</name>
</gene>
<protein>
    <submittedName>
        <fullName evidence="1">Uncharacterized protein</fullName>
    </submittedName>
</protein>
<sequence>MTTATRSVIDLTMIGHSLSLGRLAKLFAEFCILVNEVRDDATFIETLNRYPCLLAHLTPLFFGAVEVIDECLTYSCDSWFTDKGFRNFFDDILSANHIAHDTRAGSTHWFKRCDRERLRPSRMSRHLSVGEKFGQISHPTMEYDSCMLFPSFRMTLARDM</sequence>